<accession>A0A4P6DSQ5</accession>
<reference evidence="4 5" key="1">
    <citation type="submission" date="2019-01" db="EMBL/GenBank/DDBJ databases">
        <title>Complete genome sequence of Bifidobacterium gallinarum CACC 514.</title>
        <authorList>
            <person name="Jung M."/>
        </authorList>
    </citation>
    <scope>NUCLEOTIDE SEQUENCE [LARGE SCALE GENOMIC DNA]</scope>
    <source>
        <strain evidence="4 5">CACC 514</strain>
    </source>
</reference>
<evidence type="ECO:0000256" key="1">
    <source>
        <dbReference type="ARBA" id="ARBA00023125"/>
    </source>
</evidence>
<dbReference type="SUPFAM" id="SSF50249">
    <property type="entry name" value="Nucleic acid-binding proteins"/>
    <property type="match status" value="1"/>
</dbReference>
<evidence type="ECO:0000313" key="4">
    <source>
        <dbReference type="EMBL" id="QAY33011.1"/>
    </source>
</evidence>
<dbReference type="EMBL" id="CP035464">
    <property type="protein sequence ID" value="QAY33011.1"/>
    <property type="molecule type" value="Genomic_DNA"/>
</dbReference>
<evidence type="ECO:0008006" key="6">
    <source>
        <dbReference type="Google" id="ProtNLM"/>
    </source>
</evidence>
<name>A0A4P6DSQ5_9BIFI</name>
<dbReference type="InterPro" id="IPR012340">
    <property type="entry name" value="NA-bd_OB-fold"/>
</dbReference>
<organism evidence="4 5">
    <name type="scientific">Bifidobacterium pullorum subsp. gallinarum</name>
    <dbReference type="NCBI Taxonomy" id="78344"/>
    <lineage>
        <taxon>Bacteria</taxon>
        <taxon>Bacillati</taxon>
        <taxon>Actinomycetota</taxon>
        <taxon>Actinomycetes</taxon>
        <taxon>Bifidobacteriales</taxon>
        <taxon>Bifidobacteriaceae</taxon>
        <taxon>Bifidobacterium</taxon>
    </lineage>
</organism>
<evidence type="ECO:0000313" key="5">
    <source>
        <dbReference type="Proteomes" id="UP000293589"/>
    </source>
</evidence>
<dbReference type="PROSITE" id="PS50935">
    <property type="entry name" value="SSB"/>
    <property type="match status" value="1"/>
</dbReference>
<feature type="region of interest" description="Disordered" evidence="3">
    <location>
        <begin position="129"/>
        <end position="172"/>
    </location>
</feature>
<keyword evidence="1 2" id="KW-0238">DNA-binding</keyword>
<dbReference type="RefSeq" id="WP_129237434.1">
    <property type="nucleotide sequence ID" value="NZ_CP035464.1"/>
</dbReference>
<proteinExistence type="predicted"/>
<dbReference type="Gene3D" id="2.40.50.140">
    <property type="entry name" value="Nucleic acid-binding proteins"/>
    <property type="match status" value="1"/>
</dbReference>
<evidence type="ECO:0000256" key="3">
    <source>
        <dbReference type="SAM" id="MobiDB-lite"/>
    </source>
</evidence>
<protein>
    <recommendedName>
        <fullName evidence="6">Single-stranded DNA-binding protein</fullName>
    </recommendedName>
</protein>
<dbReference type="KEGG" id="bgx:ESN35_06050"/>
<sequence length="172" mass="18632">MPQTQQVMRGNLAVNPKFFPAGRTDDGAQRRAYLEAVIYRSRPLRDDSGDVRRGPDGSVEYGDPEKVTVKFWGRNAEILHDLDLRQGDPVVATGSLGSPDAFISQRDGRAYARTVINGTTLQIDAIREAQRREAAESSSSGMERTAGASDAFGADPASLADDPWTNPQGPVL</sequence>
<dbReference type="InterPro" id="IPR000424">
    <property type="entry name" value="Primosome_PriB/ssb"/>
</dbReference>
<dbReference type="GO" id="GO:0003697">
    <property type="term" value="F:single-stranded DNA binding"/>
    <property type="evidence" value="ECO:0007669"/>
    <property type="project" value="InterPro"/>
</dbReference>
<dbReference type="Proteomes" id="UP000293589">
    <property type="component" value="Chromosome"/>
</dbReference>
<dbReference type="AlphaFoldDB" id="A0A4P6DSQ5"/>
<gene>
    <name evidence="4" type="ORF">ESN35_06050</name>
</gene>
<evidence type="ECO:0000256" key="2">
    <source>
        <dbReference type="PROSITE-ProRule" id="PRU00252"/>
    </source>
</evidence>